<name>A0A0D2GBY6_9EURO</name>
<evidence type="ECO:0000256" key="2">
    <source>
        <dbReference type="ARBA" id="ARBA00022723"/>
    </source>
</evidence>
<dbReference type="VEuPathDB" id="FungiDB:Z517_08006"/>
<evidence type="ECO:0000313" key="9">
    <source>
        <dbReference type="Proteomes" id="UP000053029"/>
    </source>
</evidence>
<dbReference type="SMART" id="SM01117">
    <property type="entry name" value="Cyt-b5"/>
    <property type="match status" value="1"/>
</dbReference>
<keyword evidence="1 5" id="KW-0349">Heme</keyword>
<dbReference type="RefSeq" id="XP_013281981.1">
    <property type="nucleotide sequence ID" value="XM_013426527.1"/>
</dbReference>
<evidence type="ECO:0000313" key="8">
    <source>
        <dbReference type="EMBL" id="KIW78173.1"/>
    </source>
</evidence>
<organism evidence="8 9">
    <name type="scientific">Fonsecaea pedrosoi CBS 271.37</name>
    <dbReference type="NCBI Taxonomy" id="1442368"/>
    <lineage>
        <taxon>Eukaryota</taxon>
        <taxon>Fungi</taxon>
        <taxon>Dikarya</taxon>
        <taxon>Ascomycota</taxon>
        <taxon>Pezizomycotina</taxon>
        <taxon>Eurotiomycetes</taxon>
        <taxon>Chaetothyriomycetidae</taxon>
        <taxon>Chaetothyriales</taxon>
        <taxon>Herpotrichiellaceae</taxon>
        <taxon>Fonsecaea</taxon>
    </lineage>
</organism>
<dbReference type="GeneID" id="25307496"/>
<dbReference type="InterPro" id="IPR036400">
    <property type="entry name" value="Cyt_B5-like_heme/steroid_sf"/>
</dbReference>
<dbReference type="OrthoDB" id="260519at2759"/>
<comment type="similarity">
    <text evidence="4 5">Belongs to the cytochrome b5 family.</text>
</comment>
<feature type="region of interest" description="Disordered" evidence="6">
    <location>
        <begin position="77"/>
        <end position="113"/>
    </location>
</feature>
<dbReference type="STRING" id="1442368.A0A0D2GBY6"/>
<dbReference type="PANTHER" id="PTHR19359:SF95">
    <property type="entry name" value="CYTOCHROME B5 TYPE B"/>
    <property type="match status" value="1"/>
</dbReference>
<gene>
    <name evidence="8" type="ORF">Z517_08006</name>
</gene>
<dbReference type="HOGENOM" id="CLU_117271_0_0_1"/>
<dbReference type="GO" id="GO:0046872">
    <property type="term" value="F:metal ion binding"/>
    <property type="evidence" value="ECO:0007669"/>
    <property type="project" value="UniProtKB-UniRule"/>
</dbReference>
<protein>
    <recommendedName>
        <fullName evidence="7">Cytochrome b5 heme-binding domain-containing protein</fullName>
    </recommendedName>
</protein>
<keyword evidence="3 5" id="KW-0408">Iron</keyword>
<dbReference type="InterPro" id="IPR050668">
    <property type="entry name" value="Cytochrome_b5"/>
</dbReference>
<dbReference type="AlphaFoldDB" id="A0A0D2GBY6"/>
<keyword evidence="9" id="KW-1185">Reference proteome</keyword>
<dbReference type="InterPro" id="IPR018506">
    <property type="entry name" value="Cyt_B5_heme-BS"/>
</dbReference>
<dbReference type="GO" id="GO:0016020">
    <property type="term" value="C:membrane"/>
    <property type="evidence" value="ECO:0007669"/>
    <property type="project" value="TreeGrafter"/>
</dbReference>
<dbReference type="InterPro" id="IPR001199">
    <property type="entry name" value="Cyt_B5-like_heme/steroid-bd"/>
</dbReference>
<evidence type="ECO:0000256" key="5">
    <source>
        <dbReference type="RuleBase" id="RU362121"/>
    </source>
</evidence>
<feature type="region of interest" description="Disordered" evidence="6">
    <location>
        <begin position="1"/>
        <end position="63"/>
    </location>
</feature>
<evidence type="ECO:0000256" key="6">
    <source>
        <dbReference type="SAM" id="MobiDB-lite"/>
    </source>
</evidence>
<evidence type="ECO:0000256" key="1">
    <source>
        <dbReference type="ARBA" id="ARBA00022617"/>
    </source>
</evidence>
<evidence type="ECO:0000256" key="4">
    <source>
        <dbReference type="ARBA" id="ARBA00038168"/>
    </source>
</evidence>
<feature type="compositionally biased region" description="Basic and acidic residues" evidence="6">
    <location>
        <begin position="80"/>
        <end position="106"/>
    </location>
</feature>
<keyword evidence="2 5" id="KW-0479">Metal-binding</keyword>
<accession>A0A0D2GBY6</accession>
<dbReference type="PANTHER" id="PTHR19359">
    <property type="entry name" value="CYTOCHROME B5"/>
    <property type="match status" value="1"/>
</dbReference>
<dbReference type="Pfam" id="PF00173">
    <property type="entry name" value="Cyt-b5"/>
    <property type="match status" value="1"/>
</dbReference>
<evidence type="ECO:0000259" key="7">
    <source>
        <dbReference type="PROSITE" id="PS50255"/>
    </source>
</evidence>
<proteinExistence type="inferred from homology"/>
<dbReference type="SUPFAM" id="SSF55856">
    <property type="entry name" value="Cytochrome b5-like heme/steroid binding domain"/>
    <property type="match status" value="1"/>
</dbReference>
<reference evidence="8 9" key="1">
    <citation type="submission" date="2015-01" db="EMBL/GenBank/DDBJ databases">
        <title>The Genome Sequence of Fonsecaea pedrosoi CBS 271.37.</title>
        <authorList>
            <consortium name="The Broad Institute Genomics Platform"/>
            <person name="Cuomo C."/>
            <person name="de Hoog S."/>
            <person name="Gorbushina A."/>
            <person name="Stielow B."/>
            <person name="Teixiera M."/>
            <person name="Abouelleil A."/>
            <person name="Chapman S.B."/>
            <person name="Priest M."/>
            <person name="Young S.K."/>
            <person name="Wortman J."/>
            <person name="Nusbaum C."/>
            <person name="Birren B."/>
        </authorList>
    </citation>
    <scope>NUCLEOTIDE SEQUENCE [LARGE SCALE GENOMIC DNA]</scope>
    <source>
        <strain evidence="8 9">CBS 271.37</strain>
    </source>
</reference>
<dbReference type="Gene3D" id="3.10.120.10">
    <property type="entry name" value="Cytochrome b5-like heme/steroid binding domain"/>
    <property type="match status" value="1"/>
</dbReference>
<dbReference type="PROSITE" id="PS50255">
    <property type="entry name" value="CYTOCHROME_B5_2"/>
    <property type="match status" value="1"/>
</dbReference>
<evidence type="ECO:0000256" key="3">
    <source>
        <dbReference type="ARBA" id="ARBA00023004"/>
    </source>
</evidence>
<dbReference type="GO" id="GO:0020037">
    <property type="term" value="F:heme binding"/>
    <property type="evidence" value="ECO:0007669"/>
    <property type="project" value="UniProtKB-UniRule"/>
</dbReference>
<dbReference type="PROSITE" id="PS00191">
    <property type="entry name" value="CYTOCHROME_B5_1"/>
    <property type="match status" value="1"/>
</dbReference>
<feature type="domain" description="Cytochrome b5 heme-binding" evidence="7">
    <location>
        <begin position="110"/>
        <end position="177"/>
    </location>
</feature>
<sequence>MVWMQAARRGRFGPTRPPQQDDGEATVNANAKDVVGGSDGGSDYDENGDRRFPFAPESLPDDALPFIPKELVLECAQRSKPQDQDRTRDDAQRGLDDDHARDEDNRSNPAERSGRPERWIVIDNIVFDCRDFLVHHPGGEQVILSFVGEDCSWQFWRLHGKTVMEQYGRALRVGRTEGVKNRFVEPVRYVGLSGLGDDGW</sequence>
<dbReference type="EMBL" id="KN846973">
    <property type="protein sequence ID" value="KIW78173.1"/>
    <property type="molecule type" value="Genomic_DNA"/>
</dbReference>
<dbReference type="Proteomes" id="UP000053029">
    <property type="component" value="Unassembled WGS sequence"/>
</dbReference>